<protein>
    <submittedName>
        <fullName evidence="1">Uncharacterized protein</fullName>
    </submittedName>
</protein>
<organism evidence="1 2">
    <name type="scientific">Candidatus Taylorbacteria bacterium RIFCSPLOWO2_01_FULL_45_15b</name>
    <dbReference type="NCBI Taxonomy" id="1802319"/>
    <lineage>
        <taxon>Bacteria</taxon>
        <taxon>Candidatus Tayloriibacteriota</taxon>
    </lineage>
</organism>
<evidence type="ECO:0000313" key="2">
    <source>
        <dbReference type="Proteomes" id="UP000176221"/>
    </source>
</evidence>
<comment type="caution">
    <text evidence="1">The sequence shown here is derived from an EMBL/GenBank/DDBJ whole genome shotgun (WGS) entry which is preliminary data.</text>
</comment>
<dbReference type="AlphaFoldDB" id="A0A1G2NB45"/>
<dbReference type="EMBL" id="MHRX01000033">
    <property type="protein sequence ID" value="OHA33300.1"/>
    <property type="molecule type" value="Genomic_DNA"/>
</dbReference>
<reference evidence="1 2" key="1">
    <citation type="journal article" date="2016" name="Nat. Commun.">
        <title>Thousands of microbial genomes shed light on interconnected biogeochemical processes in an aquifer system.</title>
        <authorList>
            <person name="Anantharaman K."/>
            <person name="Brown C.T."/>
            <person name="Hug L.A."/>
            <person name="Sharon I."/>
            <person name="Castelle C.J."/>
            <person name="Probst A.J."/>
            <person name="Thomas B.C."/>
            <person name="Singh A."/>
            <person name="Wilkins M.J."/>
            <person name="Karaoz U."/>
            <person name="Brodie E.L."/>
            <person name="Williams K.H."/>
            <person name="Hubbard S.S."/>
            <person name="Banfield J.F."/>
        </authorList>
    </citation>
    <scope>NUCLEOTIDE SEQUENCE [LARGE SCALE GENOMIC DNA]</scope>
</reference>
<gene>
    <name evidence="1" type="ORF">A2928_01700</name>
</gene>
<dbReference type="Proteomes" id="UP000176221">
    <property type="component" value="Unassembled WGS sequence"/>
</dbReference>
<sequence>MNTEKLGIAPGLQLGVIRWYDDRPEKKFGFIYKSVGAPKEQDVFFHRNDEGVWEKGKNYPSLVNIQASNIMLYAPMMVVFSELPGKNGRIKARPWTFWHDYQRILLETTPRPLYRVVGEGPHPKRDGNFTATFGEYIDMEIFFWRHPDCRWDLKNVWHFHRTINYLTDAWVEMLPTGKDSFRDSSCWKRIDTFGNP</sequence>
<name>A0A1G2NB45_9BACT</name>
<evidence type="ECO:0000313" key="1">
    <source>
        <dbReference type="EMBL" id="OHA33300.1"/>
    </source>
</evidence>
<accession>A0A1G2NB45</accession>
<proteinExistence type="predicted"/>